<dbReference type="PANTHER" id="PTHR30239:SF0">
    <property type="entry name" value="ACETOLACTATE SYNTHASE SMALL SUBUNIT 1, CHLOROPLASTIC"/>
    <property type="match status" value="1"/>
</dbReference>
<evidence type="ECO:0000256" key="3">
    <source>
        <dbReference type="ARBA" id="ARBA00006341"/>
    </source>
</evidence>
<evidence type="ECO:0000256" key="2">
    <source>
        <dbReference type="ARBA" id="ARBA00005025"/>
    </source>
</evidence>
<dbReference type="PANTHER" id="PTHR30239">
    <property type="entry name" value="ACETOLACTATE SYNTHASE SMALL SUBUNIT"/>
    <property type="match status" value="1"/>
</dbReference>
<organism evidence="7">
    <name type="scientific">marine metagenome</name>
    <dbReference type="NCBI Taxonomy" id="408172"/>
    <lineage>
        <taxon>unclassified sequences</taxon>
        <taxon>metagenomes</taxon>
        <taxon>ecological metagenomes</taxon>
    </lineage>
</organism>
<keyword evidence="4" id="KW-0028">Amino-acid biosynthesis</keyword>
<dbReference type="Pfam" id="PF10369">
    <property type="entry name" value="ALS_ss_C"/>
    <property type="match status" value="1"/>
</dbReference>
<name>A0A382Q3P8_9ZZZZ</name>
<dbReference type="AlphaFoldDB" id="A0A382Q3P8"/>
<sequence length="116" mass="13166">MQHTISVLVVNQFGVLSRISGLFSGRGFNIESLNVAETNEPGISRMTIVTHGDDKKIEQITKQLNKLVDIIKVVDLTEEHFVDRELILVRMNAEPRVREEILRIVDIFRAKIVDVG</sequence>
<dbReference type="InterPro" id="IPR027271">
    <property type="entry name" value="Acetolactate_synth/TF_NikR_C"/>
</dbReference>
<comment type="pathway">
    <text evidence="2">Amino-acid biosynthesis; L-valine biosynthesis; L-valine from pyruvate: step 1/4.</text>
</comment>
<comment type="similarity">
    <text evidence="3">Belongs to the acetolactate synthase small subunit family.</text>
</comment>
<evidence type="ECO:0000256" key="5">
    <source>
        <dbReference type="ARBA" id="ARBA00023304"/>
    </source>
</evidence>
<evidence type="ECO:0000313" key="7">
    <source>
        <dbReference type="EMBL" id="SVC79568.1"/>
    </source>
</evidence>
<dbReference type="CDD" id="cd04878">
    <property type="entry name" value="ACT_AHAS"/>
    <property type="match status" value="1"/>
</dbReference>
<dbReference type="InterPro" id="IPR004789">
    <property type="entry name" value="Acetalactate_synth_ssu"/>
</dbReference>
<dbReference type="Gene3D" id="3.30.70.1150">
    <property type="entry name" value="ACT-like. Chain A, domain 2"/>
    <property type="match status" value="1"/>
</dbReference>
<reference evidence="7" key="1">
    <citation type="submission" date="2018-05" db="EMBL/GenBank/DDBJ databases">
        <authorList>
            <person name="Lanie J.A."/>
            <person name="Ng W.-L."/>
            <person name="Kazmierczak K.M."/>
            <person name="Andrzejewski T.M."/>
            <person name="Davidsen T.M."/>
            <person name="Wayne K.J."/>
            <person name="Tettelin H."/>
            <person name="Glass J.I."/>
            <person name="Rusch D."/>
            <person name="Podicherti R."/>
            <person name="Tsui H.-C.T."/>
            <person name="Winkler M.E."/>
        </authorList>
    </citation>
    <scope>NUCLEOTIDE SEQUENCE</scope>
</reference>
<dbReference type="UniPathway" id="UPA00047">
    <property type="reaction ID" value="UER00055"/>
</dbReference>
<dbReference type="SUPFAM" id="SSF55021">
    <property type="entry name" value="ACT-like"/>
    <property type="match status" value="2"/>
</dbReference>
<protein>
    <recommendedName>
        <fullName evidence="6">ACT domain-containing protein</fullName>
    </recommendedName>
</protein>
<accession>A0A382Q3P8</accession>
<dbReference type="Pfam" id="PF22629">
    <property type="entry name" value="ACT_AHAS_ss"/>
    <property type="match status" value="1"/>
</dbReference>
<dbReference type="GO" id="GO:0005829">
    <property type="term" value="C:cytosol"/>
    <property type="evidence" value="ECO:0007669"/>
    <property type="project" value="TreeGrafter"/>
</dbReference>
<dbReference type="GO" id="GO:0009097">
    <property type="term" value="P:isoleucine biosynthetic process"/>
    <property type="evidence" value="ECO:0007669"/>
    <property type="project" value="UniProtKB-UniPathway"/>
</dbReference>
<dbReference type="GO" id="GO:1990610">
    <property type="term" value="F:acetolactate synthase regulator activity"/>
    <property type="evidence" value="ECO:0007669"/>
    <property type="project" value="InterPro"/>
</dbReference>
<evidence type="ECO:0000256" key="1">
    <source>
        <dbReference type="ARBA" id="ARBA00004974"/>
    </source>
</evidence>
<feature type="domain" description="ACT" evidence="6">
    <location>
        <begin position="4"/>
        <end position="78"/>
    </location>
</feature>
<evidence type="ECO:0000259" key="6">
    <source>
        <dbReference type="PROSITE" id="PS51671"/>
    </source>
</evidence>
<dbReference type="NCBIfam" id="TIGR00119">
    <property type="entry name" value="acolac_sm"/>
    <property type="match status" value="1"/>
</dbReference>
<dbReference type="GO" id="GO:0003984">
    <property type="term" value="F:acetolactate synthase activity"/>
    <property type="evidence" value="ECO:0007669"/>
    <property type="project" value="TreeGrafter"/>
</dbReference>
<dbReference type="EMBL" id="UINC01111388">
    <property type="protein sequence ID" value="SVC79568.1"/>
    <property type="molecule type" value="Genomic_DNA"/>
</dbReference>
<dbReference type="InterPro" id="IPR019455">
    <property type="entry name" value="Acetolactate_synth_ssu_C"/>
</dbReference>
<dbReference type="InterPro" id="IPR002912">
    <property type="entry name" value="ACT_dom"/>
</dbReference>
<dbReference type="UniPathway" id="UPA00049">
    <property type="reaction ID" value="UER00059"/>
</dbReference>
<dbReference type="GO" id="GO:0009099">
    <property type="term" value="P:L-valine biosynthetic process"/>
    <property type="evidence" value="ECO:0007669"/>
    <property type="project" value="UniProtKB-UniPathway"/>
</dbReference>
<evidence type="ECO:0000256" key="4">
    <source>
        <dbReference type="ARBA" id="ARBA00022605"/>
    </source>
</evidence>
<dbReference type="PROSITE" id="PS51671">
    <property type="entry name" value="ACT"/>
    <property type="match status" value="1"/>
</dbReference>
<comment type="pathway">
    <text evidence="1">Amino-acid biosynthesis; L-isoleucine biosynthesis; L-isoleucine from 2-oxobutanoate: step 1/4.</text>
</comment>
<dbReference type="NCBIfam" id="NF008864">
    <property type="entry name" value="PRK11895.1"/>
    <property type="match status" value="1"/>
</dbReference>
<dbReference type="InterPro" id="IPR054480">
    <property type="entry name" value="AHAS_small-like_ACT"/>
</dbReference>
<feature type="non-terminal residue" evidence="7">
    <location>
        <position position="116"/>
    </location>
</feature>
<gene>
    <name evidence="7" type="ORF">METZ01_LOCUS332422</name>
</gene>
<dbReference type="InterPro" id="IPR045865">
    <property type="entry name" value="ACT-like_dom_sf"/>
</dbReference>
<dbReference type="InterPro" id="IPR039557">
    <property type="entry name" value="AHAS_ACT"/>
</dbReference>
<proteinExistence type="inferred from homology"/>
<keyword evidence="5" id="KW-0100">Branched-chain amino acid biosynthesis</keyword>
<dbReference type="Gene3D" id="3.30.70.260">
    <property type="match status" value="1"/>
</dbReference>
<dbReference type="FunFam" id="3.30.70.260:FF:000001">
    <property type="entry name" value="Acetolactate synthase, small subunit"/>
    <property type="match status" value="1"/>
</dbReference>